<dbReference type="PANTHER" id="PTHR33099:SF7">
    <property type="entry name" value="MYND-TYPE DOMAIN-CONTAINING PROTEIN"/>
    <property type="match status" value="1"/>
</dbReference>
<keyword evidence="4" id="KW-1185">Reference proteome</keyword>
<evidence type="ECO:0000313" key="4">
    <source>
        <dbReference type="Proteomes" id="UP000250140"/>
    </source>
</evidence>
<dbReference type="EMBL" id="KV750007">
    <property type="protein sequence ID" value="OCL06680.1"/>
    <property type="molecule type" value="Genomic_DNA"/>
</dbReference>
<dbReference type="Gene3D" id="2.60.120.620">
    <property type="entry name" value="q2cbj1_9rhob like domain"/>
    <property type="match status" value="1"/>
</dbReference>
<name>A0A8E2JR89_9PEZI</name>
<feature type="region of interest" description="Disordered" evidence="1">
    <location>
        <begin position="1"/>
        <end position="28"/>
    </location>
</feature>
<feature type="compositionally biased region" description="Acidic residues" evidence="1">
    <location>
        <begin position="1"/>
        <end position="12"/>
    </location>
</feature>
<evidence type="ECO:0000256" key="1">
    <source>
        <dbReference type="SAM" id="MobiDB-lite"/>
    </source>
</evidence>
<dbReference type="InterPro" id="IPR044862">
    <property type="entry name" value="Pro_4_hyd_alph_FE2OG_OXY"/>
</dbReference>
<evidence type="ECO:0000313" key="3">
    <source>
        <dbReference type="EMBL" id="OCL06680.1"/>
    </source>
</evidence>
<gene>
    <name evidence="3" type="ORF">AOQ84DRAFT_390027</name>
</gene>
<feature type="compositionally biased region" description="Polar residues" evidence="1">
    <location>
        <begin position="892"/>
        <end position="913"/>
    </location>
</feature>
<proteinExistence type="predicted"/>
<dbReference type="AlphaFoldDB" id="A0A8E2JR89"/>
<dbReference type="PANTHER" id="PTHR33099">
    <property type="entry name" value="FE2OG DIOXYGENASE DOMAIN-CONTAINING PROTEIN"/>
    <property type="match status" value="1"/>
</dbReference>
<feature type="domain" description="Prolyl 4-hydroxylase alpha subunit Fe(2+) 2OG dioxygenase" evidence="2">
    <location>
        <begin position="149"/>
        <end position="236"/>
    </location>
</feature>
<dbReference type="Pfam" id="PF13640">
    <property type="entry name" value="2OG-FeII_Oxy_3"/>
    <property type="match status" value="1"/>
</dbReference>
<accession>A0A8E2JR89</accession>
<evidence type="ECO:0000259" key="2">
    <source>
        <dbReference type="Pfam" id="PF13640"/>
    </source>
</evidence>
<protein>
    <recommendedName>
        <fullName evidence="2">Prolyl 4-hydroxylase alpha subunit Fe(2+) 2OG dioxygenase domain-containing protein</fullName>
    </recommendedName>
</protein>
<dbReference type="OrthoDB" id="27483at2759"/>
<dbReference type="Proteomes" id="UP000250140">
    <property type="component" value="Unassembled WGS sequence"/>
</dbReference>
<sequence length="941" mass="106832">MDLEMDPEVDSEMDSHEELSSSPEDELDDSTFKQELLRCLDDVISTGSFSAYEDNKMYPNPGLHVNGLGLVPFPLNQHYAEALSRISSPAPFGKGDETLVDVSVRKTWEINNSDFQFRNPSWEAYVDIMVERARKQLGVEVQVCAERYKLLLYEKGAFFKPHKDTEKVPGMFGTLVICLPSKHEGGEVHLSHAGQKKVLQTAPMSEFSISALAWYSDVTHEIKPITSGYRLVVTYNLVEESHSIVTQSAHSLDERRMRLTHLLLMWQQVFLKDKVKLVYILEHQYTQSSLCLQSLKGRDRALGLRLDDVCSSSNVFMFLANMERTTSAEEDIGYEDEDFDDSTRLTNVITPLGLCVAGSIDVELSEILQEDPFDRDADSEDEGEFTGNESMPGVLRYHDSVIILVPREKLLRFFDDSVGTNSNSTMNLIDFVCRDAQANPNNRDSRDTAFRIMNEALPKPSSAAFSYYSNFSDGKVQAAIAKWSLDLQNAHLFQAVVGSVISGAYEGTVIGGIFDILARFVNENVSEEHPDWDKWLGILPGKTKFLVVLQGYFTRFELSLSSKHQESFKAWATMKYDERLATQNTFEHEDCPVILQMLESRNLEWAKHSLLPLVSSRATRDFIIKFLDILYSKRGEKHFEKFPCDAFRYLLENNPSILALRAEDLDQERKGRFGICPTPYATDFVELINWSLDLELKAEVTPIIEMVSQDVSSKLDIRLHCGDTLEFMLSFKNAMEKHDECVPVSVVRGLFESLLERIVGTVIRGQPQKPQNWARQPKGCGCPDCVQLHRFLISPNESIGRFKMAERRRKHLTCQLSSTYYRMEIEKHASPHTLIVKKTEGEYADQFREWKLERSRLKNGLNSLQGEYMEALLGGRYQDLILLEQVEESHISGSLPKTANPGRQTLSTKTPQRLNKRDVPPVAGVKRKAKPIVIDLGSDSG</sequence>
<reference evidence="3 4" key="1">
    <citation type="journal article" date="2016" name="Nat. Commun.">
        <title>Ectomycorrhizal ecology is imprinted in the genome of the dominant symbiotic fungus Cenococcum geophilum.</title>
        <authorList>
            <consortium name="DOE Joint Genome Institute"/>
            <person name="Peter M."/>
            <person name="Kohler A."/>
            <person name="Ohm R.A."/>
            <person name="Kuo A."/>
            <person name="Krutzmann J."/>
            <person name="Morin E."/>
            <person name="Arend M."/>
            <person name="Barry K.W."/>
            <person name="Binder M."/>
            <person name="Choi C."/>
            <person name="Clum A."/>
            <person name="Copeland A."/>
            <person name="Grisel N."/>
            <person name="Haridas S."/>
            <person name="Kipfer T."/>
            <person name="LaButti K."/>
            <person name="Lindquist E."/>
            <person name="Lipzen A."/>
            <person name="Maire R."/>
            <person name="Meier B."/>
            <person name="Mihaltcheva S."/>
            <person name="Molinier V."/>
            <person name="Murat C."/>
            <person name="Poggeler S."/>
            <person name="Quandt C.A."/>
            <person name="Sperisen C."/>
            <person name="Tritt A."/>
            <person name="Tisserant E."/>
            <person name="Crous P.W."/>
            <person name="Henrissat B."/>
            <person name="Nehls U."/>
            <person name="Egli S."/>
            <person name="Spatafora J.W."/>
            <person name="Grigoriev I.V."/>
            <person name="Martin F.M."/>
        </authorList>
    </citation>
    <scope>NUCLEOTIDE SEQUENCE [LARGE SCALE GENOMIC DNA]</scope>
    <source>
        <strain evidence="3 4">CBS 207.34</strain>
    </source>
</reference>
<feature type="region of interest" description="Disordered" evidence="1">
    <location>
        <begin position="892"/>
        <end position="922"/>
    </location>
</feature>
<organism evidence="3 4">
    <name type="scientific">Glonium stellatum</name>
    <dbReference type="NCBI Taxonomy" id="574774"/>
    <lineage>
        <taxon>Eukaryota</taxon>
        <taxon>Fungi</taxon>
        <taxon>Dikarya</taxon>
        <taxon>Ascomycota</taxon>
        <taxon>Pezizomycotina</taxon>
        <taxon>Dothideomycetes</taxon>
        <taxon>Pleosporomycetidae</taxon>
        <taxon>Gloniales</taxon>
        <taxon>Gloniaceae</taxon>
        <taxon>Glonium</taxon>
    </lineage>
</organism>